<accession>A0AAD9LM85</accession>
<organism evidence="1 2">
    <name type="scientific">Phytophthora citrophthora</name>
    <dbReference type="NCBI Taxonomy" id="4793"/>
    <lineage>
        <taxon>Eukaryota</taxon>
        <taxon>Sar</taxon>
        <taxon>Stramenopiles</taxon>
        <taxon>Oomycota</taxon>
        <taxon>Peronosporomycetes</taxon>
        <taxon>Peronosporales</taxon>
        <taxon>Peronosporaceae</taxon>
        <taxon>Phytophthora</taxon>
    </lineage>
</organism>
<reference evidence="1" key="1">
    <citation type="submission" date="2023-08" db="EMBL/GenBank/DDBJ databases">
        <title>Reference Genome Resource for the Citrus Pathogen Phytophthora citrophthora.</title>
        <authorList>
            <person name="Moller H."/>
            <person name="Coetzee B."/>
            <person name="Rose L.J."/>
            <person name="Van Niekerk J.M."/>
        </authorList>
    </citation>
    <scope>NUCLEOTIDE SEQUENCE</scope>
    <source>
        <strain evidence="1">STE-U-9442</strain>
    </source>
</reference>
<proteinExistence type="predicted"/>
<evidence type="ECO:0000313" key="2">
    <source>
        <dbReference type="Proteomes" id="UP001259832"/>
    </source>
</evidence>
<dbReference type="EMBL" id="JASMQC010000010">
    <property type="protein sequence ID" value="KAK1942263.1"/>
    <property type="molecule type" value="Genomic_DNA"/>
</dbReference>
<gene>
    <name evidence="1" type="ORF">P3T76_006585</name>
</gene>
<name>A0AAD9LM85_9STRA</name>
<sequence>MWTVATEYFRLFQHGLHTQYETPTAQLDFLQAMTVPNISAGTVQSVATIVRNWVVFTRFFQDIDMQLQSLKKVDDCVLLASTTVAMTLSRHSLVNLFPHLFYGGVIQEMQGIENRVYGIAKKLIDQRLVLSGSVRFAWNNSTHRVERIDSEFDMMTPLLRLLDSVEDVSFVFNGGLITPSFNVIDTGS</sequence>
<keyword evidence="2" id="KW-1185">Reference proteome</keyword>
<evidence type="ECO:0000313" key="1">
    <source>
        <dbReference type="EMBL" id="KAK1942263.1"/>
    </source>
</evidence>
<dbReference type="AlphaFoldDB" id="A0AAD9LM85"/>
<dbReference type="Proteomes" id="UP001259832">
    <property type="component" value="Unassembled WGS sequence"/>
</dbReference>
<protein>
    <submittedName>
        <fullName evidence="1">Uncharacterized protein</fullName>
    </submittedName>
</protein>
<comment type="caution">
    <text evidence="1">The sequence shown here is derived from an EMBL/GenBank/DDBJ whole genome shotgun (WGS) entry which is preliminary data.</text>
</comment>